<evidence type="ECO:0000313" key="2">
    <source>
        <dbReference type="Proteomes" id="UP001303211"/>
    </source>
</evidence>
<dbReference type="Pfam" id="PF16074">
    <property type="entry name" value="PilW"/>
    <property type="match status" value="1"/>
</dbReference>
<accession>A0ABZ0JBK1</accession>
<keyword evidence="2" id="KW-1185">Reference proteome</keyword>
<name>A0ABZ0JBK1_9BURK</name>
<reference evidence="1 2" key="1">
    <citation type="submission" date="2023-03" db="EMBL/GenBank/DDBJ databases">
        <title>Diaphorobacter basophil sp. nov., isolated from a sewage-treatment plant.</title>
        <authorList>
            <person name="Yang K."/>
        </authorList>
    </citation>
    <scope>NUCLEOTIDE SEQUENCE [LARGE SCALE GENOMIC DNA]</scope>
    <source>
        <strain evidence="1 2">Y-1</strain>
    </source>
</reference>
<sequence>MVGIAIGLLVVAVALGALMVSRGISGTVSDASGIQQQGAYAMRLFGQQLRQAGSLRLNRNPGTVVAADLYLAPVAFETQATSATSLYSFDAGKSEQIVSGTAAPATLVVGYRRYTDPSFINPIDPSPSRNCLGGPADTSNHERLESTFWVSSKSELRCAGNPSTALPTPPTDGDGQPILQNVANFQVRYLVQNNAAGTPTLTQVDASGVTNWAQVQAVEVCLVLYGTEAMDLPAGSNYTDCDGTAVDMSTLTGVRARRMHVPFRNVFQLRSQGLIGTVL</sequence>
<organism evidence="1 2">
    <name type="scientific">Diaphorobacter limosus</name>
    <dbReference type="NCBI Taxonomy" id="3036128"/>
    <lineage>
        <taxon>Bacteria</taxon>
        <taxon>Pseudomonadati</taxon>
        <taxon>Pseudomonadota</taxon>
        <taxon>Betaproteobacteria</taxon>
        <taxon>Burkholderiales</taxon>
        <taxon>Comamonadaceae</taxon>
        <taxon>Diaphorobacter</taxon>
    </lineage>
</organism>
<gene>
    <name evidence="1" type="ORF">P4826_19105</name>
</gene>
<evidence type="ECO:0000313" key="1">
    <source>
        <dbReference type="EMBL" id="WOO34488.1"/>
    </source>
</evidence>
<proteinExistence type="predicted"/>
<dbReference type="EMBL" id="CP136921">
    <property type="protein sequence ID" value="WOO34488.1"/>
    <property type="molecule type" value="Genomic_DNA"/>
</dbReference>
<protein>
    <submittedName>
        <fullName evidence="1">PilW family protein</fullName>
    </submittedName>
</protein>
<dbReference type="InterPro" id="IPR032092">
    <property type="entry name" value="PilW"/>
</dbReference>
<dbReference type="Proteomes" id="UP001303211">
    <property type="component" value="Chromosome"/>
</dbReference>